<evidence type="ECO:0000313" key="5">
    <source>
        <dbReference type="EMBL" id="RZS61538.1"/>
    </source>
</evidence>
<gene>
    <name evidence="5" type="ORF">EV386_1845</name>
</gene>
<reference evidence="5 6" key="1">
    <citation type="submission" date="2019-02" db="EMBL/GenBank/DDBJ databases">
        <title>Sequencing the genomes of 1000 actinobacteria strains.</title>
        <authorList>
            <person name="Klenk H.-P."/>
        </authorList>
    </citation>
    <scope>NUCLEOTIDE SEQUENCE [LARGE SCALE GENOMIC DNA]</scope>
    <source>
        <strain evidence="5 6">DSM 16932</strain>
    </source>
</reference>
<dbReference type="InterPro" id="IPR027417">
    <property type="entry name" value="P-loop_NTPase"/>
</dbReference>
<keyword evidence="3 5" id="KW-0067">ATP-binding</keyword>
<dbReference type="SMART" id="SM00382">
    <property type="entry name" value="AAA"/>
    <property type="match status" value="1"/>
</dbReference>
<evidence type="ECO:0000313" key="6">
    <source>
        <dbReference type="Proteomes" id="UP000293852"/>
    </source>
</evidence>
<dbReference type="InterPro" id="IPR032823">
    <property type="entry name" value="BCA_ABC_TP_C"/>
</dbReference>
<sequence length="271" mass="28818">MGSDTILEAVDITVRFGGVVALDAVSFRVATGAIHAIIGPNGAGKSTCFNAMTGVSPIASGQVRLDGERLDRLPGRRIVARGVARTFQNVVLPESLTVADALRVGRHHRTRAGLLATALGLPSARSERRADDAMVRDLAQLLGLADRLDDPASSLPLGLRKKAEIARALCAEPRLLLLDEPVAGLNDAESQELGDKIRECRERFGLTVLLVEHDMELVMRVSDHVTVLQSGCVIADDRPEGVQRDPAVISAYLGAEVTEPTAPEREAITGG</sequence>
<dbReference type="GO" id="GO:0005524">
    <property type="term" value="F:ATP binding"/>
    <property type="evidence" value="ECO:0007669"/>
    <property type="project" value="UniProtKB-KW"/>
</dbReference>
<dbReference type="RefSeq" id="WP_130414308.1">
    <property type="nucleotide sequence ID" value="NZ_SGWX01000001.1"/>
</dbReference>
<evidence type="ECO:0000256" key="1">
    <source>
        <dbReference type="ARBA" id="ARBA00022448"/>
    </source>
</evidence>
<keyword evidence="6" id="KW-1185">Reference proteome</keyword>
<dbReference type="InterPro" id="IPR003439">
    <property type="entry name" value="ABC_transporter-like_ATP-bd"/>
</dbReference>
<dbReference type="FunFam" id="3.40.50.300:FF:000421">
    <property type="entry name" value="Branched-chain amino acid ABC transporter ATP-binding protein"/>
    <property type="match status" value="1"/>
</dbReference>
<dbReference type="PANTHER" id="PTHR45772:SF1">
    <property type="entry name" value="ABC TRANSPORTER ATP-BINDING PROTEIN"/>
    <property type="match status" value="1"/>
</dbReference>
<dbReference type="InterPro" id="IPR003593">
    <property type="entry name" value="AAA+_ATPase"/>
</dbReference>
<name>A0A4Q7M4R6_9MICO</name>
<dbReference type="OrthoDB" id="9805514at2"/>
<evidence type="ECO:0000256" key="2">
    <source>
        <dbReference type="ARBA" id="ARBA00022741"/>
    </source>
</evidence>
<protein>
    <submittedName>
        <fullName evidence="5">Branched-chain amino acid transport system ATP-binding protein</fullName>
    </submittedName>
</protein>
<dbReference type="InterPro" id="IPR051120">
    <property type="entry name" value="ABC_AA/LPS_Transport"/>
</dbReference>
<dbReference type="Proteomes" id="UP000293852">
    <property type="component" value="Unassembled WGS sequence"/>
</dbReference>
<feature type="domain" description="ABC transporter" evidence="4">
    <location>
        <begin position="7"/>
        <end position="255"/>
    </location>
</feature>
<accession>A0A4Q7M4R6</accession>
<dbReference type="GO" id="GO:0005886">
    <property type="term" value="C:plasma membrane"/>
    <property type="evidence" value="ECO:0007669"/>
    <property type="project" value="TreeGrafter"/>
</dbReference>
<dbReference type="Gene3D" id="3.40.50.300">
    <property type="entry name" value="P-loop containing nucleotide triphosphate hydrolases"/>
    <property type="match status" value="1"/>
</dbReference>
<dbReference type="Pfam" id="PF12399">
    <property type="entry name" value="BCA_ABC_TP_C"/>
    <property type="match status" value="1"/>
</dbReference>
<proteinExistence type="predicted"/>
<dbReference type="GO" id="GO:0016887">
    <property type="term" value="F:ATP hydrolysis activity"/>
    <property type="evidence" value="ECO:0007669"/>
    <property type="project" value="InterPro"/>
</dbReference>
<evidence type="ECO:0000256" key="3">
    <source>
        <dbReference type="ARBA" id="ARBA00022840"/>
    </source>
</evidence>
<organism evidence="5 6">
    <name type="scientific">Xylanimonas ulmi</name>
    <dbReference type="NCBI Taxonomy" id="228973"/>
    <lineage>
        <taxon>Bacteria</taxon>
        <taxon>Bacillati</taxon>
        <taxon>Actinomycetota</taxon>
        <taxon>Actinomycetes</taxon>
        <taxon>Micrococcales</taxon>
        <taxon>Promicromonosporaceae</taxon>
        <taxon>Xylanimonas</taxon>
    </lineage>
</organism>
<evidence type="ECO:0000259" key="4">
    <source>
        <dbReference type="PROSITE" id="PS50893"/>
    </source>
</evidence>
<comment type="caution">
    <text evidence="5">The sequence shown here is derived from an EMBL/GenBank/DDBJ whole genome shotgun (WGS) entry which is preliminary data.</text>
</comment>
<keyword evidence="1" id="KW-0813">Transport</keyword>
<keyword evidence="2" id="KW-0547">Nucleotide-binding</keyword>
<dbReference type="EMBL" id="SGWX01000001">
    <property type="protein sequence ID" value="RZS61538.1"/>
    <property type="molecule type" value="Genomic_DNA"/>
</dbReference>
<dbReference type="CDD" id="cd03219">
    <property type="entry name" value="ABC_Mj1267_LivG_branched"/>
    <property type="match status" value="1"/>
</dbReference>
<dbReference type="AlphaFoldDB" id="A0A4Q7M4R6"/>
<dbReference type="PANTHER" id="PTHR45772">
    <property type="entry name" value="CONSERVED COMPONENT OF ABC TRANSPORTER FOR NATURAL AMINO ACIDS-RELATED"/>
    <property type="match status" value="1"/>
</dbReference>
<dbReference type="SUPFAM" id="SSF52540">
    <property type="entry name" value="P-loop containing nucleoside triphosphate hydrolases"/>
    <property type="match status" value="1"/>
</dbReference>
<dbReference type="Pfam" id="PF00005">
    <property type="entry name" value="ABC_tran"/>
    <property type="match status" value="1"/>
</dbReference>
<dbReference type="PROSITE" id="PS50893">
    <property type="entry name" value="ABC_TRANSPORTER_2"/>
    <property type="match status" value="1"/>
</dbReference>